<keyword evidence="3" id="KW-0547">Nucleotide-binding</keyword>
<evidence type="ECO:0000313" key="3">
    <source>
        <dbReference type="EMBL" id="MFC4034946.1"/>
    </source>
</evidence>
<dbReference type="Proteomes" id="UP001595765">
    <property type="component" value="Unassembled WGS sequence"/>
</dbReference>
<keyword evidence="3" id="KW-0067">ATP-binding</keyword>
<dbReference type="Pfam" id="PF13581">
    <property type="entry name" value="HATPase_c_2"/>
    <property type="match status" value="1"/>
</dbReference>
<dbReference type="InterPro" id="IPR003594">
    <property type="entry name" value="HATPase_dom"/>
</dbReference>
<dbReference type="GO" id="GO:0005524">
    <property type="term" value="F:ATP binding"/>
    <property type="evidence" value="ECO:0007669"/>
    <property type="project" value="UniProtKB-KW"/>
</dbReference>
<dbReference type="PANTHER" id="PTHR35526">
    <property type="entry name" value="ANTI-SIGMA-F FACTOR RSBW-RELATED"/>
    <property type="match status" value="1"/>
</dbReference>
<evidence type="ECO:0000256" key="1">
    <source>
        <dbReference type="ARBA" id="ARBA00022527"/>
    </source>
</evidence>
<dbReference type="CDD" id="cd16936">
    <property type="entry name" value="HATPase_RsbW-like"/>
    <property type="match status" value="1"/>
</dbReference>
<evidence type="ECO:0000259" key="2">
    <source>
        <dbReference type="Pfam" id="PF13581"/>
    </source>
</evidence>
<gene>
    <name evidence="3" type="ORF">ACFO3J_26260</name>
</gene>
<dbReference type="EMBL" id="JBHSBB010000019">
    <property type="protein sequence ID" value="MFC4034946.1"/>
    <property type="molecule type" value="Genomic_DNA"/>
</dbReference>
<dbReference type="SUPFAM" id="SSF55874">
    <property type="entry name" value="ATPase domain of HSP90 chaperone/DNA topoisomerase II/histidine kinase"/>
    <property type="match status" value="1"/>
</dbReference>
<sequence length="141" mass="14751">MWLPPVAGTTKRHSPQAVPLARAVIRDLLAEPGRDEALDADTAELLTAEVVTNAVEHTPGGPIELIVALLAHGCQVEVHDPGREVPDGFARLIPAQAVAPDEVPVEALAEGGRGLLLIRMLSASSGCRLTGSGKAVWFILS</sequence>
<keyword evidence="1" id="KW-0418">Kinase</keyword>
<name>A0ABV8HVL4_9ACTN</name>
<accession>A0ABV8HVL4</accession>
<dbReference type="RefSeq" id="WP_386434035.1">
    <property type="nucleotide sequence ID" value="NZ_JBHSBB010000019.1"/>
</dbReference>
<dbReference type="PANTHER" id="PTHR35526:SF3">
    <property type="entry name" value="ANTI-SIGMA-F FACTOR RSBW"/>
    <property type="match status" value="1"/>
</dbReference>
<dbReference type="InterPro" id="IPR036890">
    <property type="entry name" value="HATPase_C_sf"/>
</dbReference>
<reference evidence="4" key="1">
    <citation type="journal article" date="2019" name="Int. J. Syst. Evol. Microbiol.">
        <title>The Global Catalogue of Microorganisms (GCM) 10K type strain sequencing project: providing services to taxonomists for standard genome sequencing and annotation.</title>
        <authorList>
            <consortium name="The Broad Institute Genomics Platform"/>
            <consortium name="The Broad Institute Genome Sequencing Center for Infectious Disease"/>
            <person name="Wu L."/>
            <person name="Ma J."/>
        </authorList>
    </citation>
    <scope>NUCLEOTIDE SEQUENCE [LARGE SCALE GENOMIC DNA]</scope>
    <source>
        <strain evidence="4">CGMCC 4.7237</strain>
    </source>
</reference>
<dbReference type="Gene3D" id="3.30.565.10">
    <property type="entry name" value="Histidine kinase-like ATPase, C-terminal domain"/>
    <property type="match status" value="1"/>
</dbReference>
<evidence type="ECO:0000313" key="4">
    <source>
        <dbReference type="Proteomes" id="UP001595765"/>
    </source>
</evidence>
<protein>
    <submittedName>
        <fullName evidence="3">ATP-binding protein</fullName>
    </submittedName>
</protein>
<dbReference type="InterPro" id="IPR050267">
    <property type="entry name" value="Anti-sigma-factor_SerPK"/>
</dbReference>
<organism evidence="3 4">
    <name type="scientific">Streptomyces polygonati</name>
    <dbReference type="NCBI Taxonomy" id="1617087"/>
    <lineage>
        <taxon>Bacteria</taxon>
        <taxon>Bacillati</taxon>
        <taxon>Actinomycetota</taxon>
        <taxon>Actinomycetes</taxon>
        <taxon>Kitasatosporales</taxon>
        <taxon>Streptomycetaceae</taxon>
        <taxon>Streptomyces</taxon>
    </lineage>
</organism>
<keyword evidence="4" id="KW-1185">Reference proteome</keyword>
<comment type="caution">
    <text evidence="3">The sequence shown here is derived from an EMBL/GenBank/DDBJ whole genome shotgun (WGS) entry which is preliminary data.</text>
</comment>
<feature type="domain" description="Histidine kinase/HSP90-like ATPase" evidence="2">
    <location>
        <begin position="14"/>
        <end position="139"/>
    </location>
</feature>
<keyword evidence="1" id="KW-0723">Serine/threonine-protein kinase</keyword>
<keyword evidence="1" id="KW-0808">Transferase</keyword>
<proteinExistence type="predicted"/>